<name>A0A3N4JL57_9PEZI</name>
<proteinExistence type="predicted"/>
<reference evidence="1 2" key="1">
    <citation type="journal article" date="2018" name="Nat. Ecol. Evol.">
        <title>Pezizomycetes genomes reveal the molecular basis of ectomycorrhizal truffle lifestyle.</title>
        <authorList>
            <person name="Murat C."/>
            <person name="Payen T."/>
            <person name="Noel B."/>
            <person name="Kuo A."/>
            <person name="Morin E."/>
            <person name="Chen J."/>
            <person name="Kohler A."/>
            <person name="Krizsan K."/>
            <person name="Balestrini R."/>
            <person name="Da Silva C."/>
            <person name="Montanini B."/>
            <person name="Hainaut M."/>
            <person name="Levati E."/>
            <person name="Barry K.W."/>
            <person name="Belfiori B."/>
            <person name="Cichocki N."/>
            <person name="Clum A."/>
            <person name="Dockter R.B."/>
            <person name="Fauchery L."/>
            <person name="Guy J."/>
            <person name="Iotti M."/>
            <person name="Le Tacon F."/>
            <person name="Lindquist E.A."/>
            <person name="Lipzen A."/>
            <person name="Malagnac F."/>
            <person name="Mello A."/>
            <person name="Molinier V."/>
            <person name="Miyauchi S."/>
            <person name="Poulain J."/>
            <person name="Riccioni C."/>
            <person name="Rubini A."/>
            <person name="Sitrit Y."/>
            <person name="Splivallo R."/>
            <person name="Traeger S."/>
            <person name="Wang M."/>
            <person name="Zifcakova L."/>
            <person name="Wipf D."/>
            <person name="Zambonelli A."/>
            <person name="Paolocci F."/>
            <person name="Nowrousian M."/>
            <person name="Ottonello S."/>
            <person name="Baldrian P."/>
            <person name="Spatafora J.W."/>
            <person name="Henrissat B."/>
            <person name="Nagy L.G."/>
            <person name="Aury J.M."/>
            <person name="Wincker P."/>
            <person name="Grigoriev I.V."/>
            <person name="Bonfante P."/>
            <person name="Martin F.M."/>
        </authorList>
    </citation>
    <scope>NUCLEOTIDE SEQUENCE [LARGE SCALE GENOMIC DNA]</scope>
    <source>
        <strain evidence="1 2">120613-1</strain>
    </source>
</reference>
<dbReference type="EMBL" id="ML120435">
    <property type="protein sequence ID" value="RPA94614.1"/>
    <property type="molecule type" value="Genomic_DNA"/>
</dbReference>
<dbReference type="AlphaFoldDB" id="A0A3N4JL57"/>
<evidence type="ECO:0000313" key="1">
    <source>
        <dbReference type="EMBL" id="RPA94614.1"/>
    </source>
</evidence>
<evidence type="ECO:0008006" key="3">
    <source>
        <dbReference type="Google" id="ProtNLM"/>
    </source>
</evidence>
<gene>
    <name evidence="1" type="ORF">L873DRAFT_1700785</name>
</gene>
<protein>
    <recommendedName>
        <fullName evidence="3">Fungal-type protein kinase domain-containing protein</fullName>
    </recommendedName>
</protein>
<sequence length="108" mass="12181">MDFIVVGGRKFVFVVEAKKSSVRQAKRQCLLALKDIWDNNGGGIVYGFVTSGEQWQMIRYDGMALTQTYRFQVLFQNMGQEKEIWMKEASVIVDCIHTALRSGGLVAA</sequence>
<accession>A0A3N4JL57</accession>
<evidence type="ECO:0000313" key="2">
    <source>
        <dbReference type="Proteomes" id="UP000276215"/>
    </source>
</evidence>
<organism evidence="1 2">
    <name type="scientific">Choiromyces venosus 120613-1</name>
    <dbReference type="NCBI Taxonomy" id="1336337"/>
    <lineage>
        <taxon>Eukaryota</taxon>
        <taxon>Fungi</taxon>
        <taxon>Dikarya</taxon>
        <taxon>Ascomycota</taxon>
        <taxon>Pezizomycotina</taxon>
        <taxon>Pezizomycetes</taxon>
        <taxon>Pezizales</taxon>
        <taxon>Tuberaceae</taxon>
        <taxon>Choiromyces</taxon>
    </lineage>
</organism>
<dbReference type="Proteomes" id="UP000276215">
    <property type="component" value="Unassembled WGS sequence"/>
</dbReference>
<keyword evidence="2" id="KW-1185">Reference proteome</keyword>
<dbReference type="OrthoDB" id="5355583at2759"/>